<comment type="caution">
    <text evidence="1">The sequence shown here is derived from an EMBL/GenBank/DDBJ whole genome shotgun (WGS) entry which is preliminary data.</text>
</comment>
<keyword evidence="2" id="KW-1185">Reference proteome</keyword>
<protein>
    <submittedName>
        <fullName evidence="1">Uncharacterized protein</fullName>
    </submittedName>
</protein>
<accession>A0A7X5C076</accession>
<proteinExistence type="predicted"/>
<dbReference type="EMBL" id="JAAAMU010000002">
    <property type="protein sequence ID" value="NBC68134.1"/>
    <property type="molecule type" value="Genomic_DNA"/>
</dbReference>
<evidence type="ECO:0000313" key="2">
    <source>
        <dbReference type="Proteomes" id="UP000558113"/>
    </source>
</evidence>
<dbReference type="Proteomes" id="UP000558113">
    <property type="component" value="Unassembled WGS sequence"/>
</dbReference>
<dbReference type="AlphaFoldDB" id="A0A7X5C076"/>
<dbReference type="RefSeq" id="WP_161694637.1">
    <property type="nucleotide sequence ID" value="NZ_JAAAMU010000002.1"/>
</dbReference>
<sequence length="116" mass="13081">MNNDLSGQPVNSQQLSYEQFQEQVKLRQEQEQLKAKEALKGAGLDPKSQHLQSIAQALYSVESELKLAENQIQMQMDAQRRQIQLVQQKIHQAMAQVQGSLPNAGSGQSITQNYMQ</sequence>
<reference evidence="1 2" key="1">
    <citation type="submission" date="2020-01" db="EMBL/GenBank/DDBJ databases">
        <title>Paenibacillus soybeanensis sp. nov. isolated from the nodules of soybean (Glycine max(L.) Merr).</title>
        <authorList>
            <person name="Wang H."/>
        </authorList>
    </citation>
    <scope>NUCLEOTIDE SEQUENCE [LARGE SCALE GENOMIC DNA]</scope>
    <source>
        <strain evidence="1 2">DSM 23054</strain>
    </source>
</reference>
<organism evidence="1 2">
    <name type="scientific">Paenibacillus sacheonensis</name>
    <dbReference type="NCBI Taxonomy" id="742054"/>
    <lineage>
        <taxon>Bacteria</taxon>
        <taxon>Bacillati</taxon>
        <taxon>Bacillota</taxon>
        <taxon>Bacilli</taxon>
        <taxon>Bacillales</taxon>
        <taxon>Paenibacillaceae</taxon>
        <taxon>Paenibacillus</taxon>
    </lineage>
</organism>
<evidence type="ECO:0000313" key="1">
    <source>
        <dbReference type="EMBL" id="NBC68134.1"/>
    </source>
</evidence>
<dbReference type="OrthoDB" id="2680706at2"/>
<name>A0A7X5C076_9BACL</name>
<gene>
    <name evidence="1" type="ORF">GT003_03880</name>
</gene>